<name>A0A9P7GPD0_9AGAR</name>
<evidence type="ECO:0000313" key="2">
    <source>
        <dbReference type="Proteomes" id="UP000717328"/>
    </source>
</evidence>
<gene>
    <name evidence="1" type="ORF">H0H81_011514</name>
</gene>
<dbReference type="EMBL" id="JABCKI010000395">
    <property type="protein sequence ID" value="KAG5650647.1"/>
    <property type="molecule type" value="Genomic_DNA"/>
</dbReference>
<reference evidence="1" key="2">
    <citation type="submission" date="2021-10" db="EMBL/GenBank/DDBJ databases">
        <title>Phylogenomics reveals ancestral predisposition of the termite-cultivated fungus Termitomyces towards a domesticated lifestyle.</title>
        <authorList>
            <person name="Auxier B."/>
            <person name="Grum-Grzhimaylo A."/>
            <person name="Cardenas M.E."/>
            <person name="Lodge J.D."/>
            <person name="Laessoe T."/>
            <person name="Pedersen O."/>
            <person name="Smith M.E."/>
            <person name="Kuyper T.W."/>
            <person name="Franco-Molano E.A."/>
            <person name="Baroni T.J."/>
            <person name="Aanen D.K."/>
        </authorList>
    </citation>
    <scope>NUCLEOTIDE SEQUENCE</scope>
    <source>
        <strain evidence="1">D49</strain>
    </source>
</reference>
<comment type="caution">
    <text evidence="1">The sequence shown here is derived from an EMBL/GenBank/DDBJ whole genome shotgun (WGS) entry which is preliminary data.</text>
</comment>
<proteinExistence type="predicted"/>
<sequence length="196" mass="22065">MPCVQTRRTMNGPGVCYLGSLCSLDQDLQGLRKTDARIKNEKHIHDTIEQLAAPKPHKVQMKGWRCMEVRLYVGAKAAIRGDLLEESNIGRWYCMYFLVALMAQYTCGITRWNLGHAGLKWQTHFIATVGHVGFGKNIYGLRSWTSSLRLFAQVVIVNPAQFEAPKRPIAEFGCQKVVVIAPITLMGRVSTLVEME</sequence>
<organism evidence="1 2">
    <name type="scientific">Sphagnurus paluster</name>
    <dbReference type="NCBI Taxonomy" id="117069"/>
    <lineage>
        <taxon>Eukaryota</taxon>
        <taxon>Fungi</taxon>
        <taxon>Dikarya</taxon>
        <taxon>Basidiomycota</taxon>
        <taxon>Agaricomycotina</taxon>
        <taxon>Agaricomycetes</taxon>
        <taxon>Agaricomycetidae</taxon>
        <taxon>Agaricales</taxon>
        <taxon>Tricholomatineae</taxon>
        <taxon>Lyophyllaceae</taxon>
        <taxon>Sphagnurus</taxon>
    </lineage>
</organism>
<protein>
    <submittedName>
        <fullName evidence="1">Uncharacterized protein</fullName>
    </submittedName>
</protein>
<accession>A0A9P7GPD0</accession>
<keyword evidence="2" id="KW-1185">Reference proteome</keyword>
<dbReference type="AlphaFoldDB" id="A0A9P7GPD0"/>
<dbReference type="Proteomes" id="UP000717328">
    <property type="component" value="Unassembled WGS sequence"/>
</dbReference>
<reference evidence="1" key="1">
    <citation type="submission" date="2021-02" db="EMBL/GenBank/DDBJ databases">
        <authorList>
            <person name="Nieuwenhuis M."/>
            <person name="Van De Peppel L.J.J."/>
        </authorList>
    </citation>
    <scope>NUCLEOTIDE SEQUENCE</scope>
    <source>
        <strain evidence="1">D49</strain>
    </source>
</reference>
<evidence type="ECO:0000313" key="1">
    <source>
        <dbReference type="EMBL" id="KAG5650647.1"/>
    </source>
</evidence>